<keyword evidence="5" id="KW-0694">RNA-binding</keyword>
<dbReference type="GO" id="GO:0015934">
    <property type="term" value="C:large ribosomal subunit"/>
    <property type="evidence" value="ECO:0007669"/>
    <property type="project" value="InterPro"/>
</dbReference>
<reference evidence="7" key="1">
    <citation type="submission" date="2017-09" db="EMBL/GenBank/DDBJ databases">
        <title>Depth-based differentiation of microbial function through sediment-hosted aquifers and enrichment of novel symbionts in the deep terrestrial subsurface.</title>
        <authorList>
            <person name="Probst A.J."/>
            <person name="Ladd B."/>
            <person name="Jarett J.K."/>
            <person name="Geller-Mcgrath D.E."/>
            <person name="Sieber C.M.K."/>
            <person name="Emerson J.B."/>
            <person name="Anantharaman K."/>
            <person name="Thomas B.C."/>
            <person name="Malmstrom R."/>
            <person name="Stieglmeier M."/>
            <person name="Klingl A."/>
            <person name="Woyke T."/>
            <person name="Ryan C.M."/>
            <person name="Banfield J.F."/>
        </authorList>
    </citation>
    <scope>NUCLEOTIDE SEQUENCE [LARGE SCALE GENOMIC DNA]</scope>
</reference>
<proteinExistence type="inferred from homology"/>
<dbReference type="AlphaFoldDB" id="A0A2M7WU61"/>
<keyword evidence="2 5" id="KW-0689">Ribosomal protein</keyword>
<comment type="caution">
    <text evidence="6">The sequence shown here is derived from an EMBL/GenBank/DDBJ whole genome shotgun (WGS) entry which is preliminary data.</text>
</comment>
<dbReference type="EMBL" id="PFXE01000032">
    <property type="protein sequence ID" value="PJA33548.1"/>
    <property type="molecule type" value="Genomic_DNA"/>
</dbReference>
<evidence type="ECO:0000256" key="3">
    <source>
        <dbReference type="ARBA" id="ARBA00023274"/>
    </source>
</evidence>
<dbReference type="Pfam" id="PF00466">
    <property type="entry name" value="Ribosomal_L10"/>
    <property type="match status" value="1"/>
</dbReference>
<accession>A0A2M7WU61</accession>
<evidence type="ECO:0000256" key="2">
    <source>
        <dbReference type="ARBA" id="ARBA00022980"/>
    </source>
</evidence>
<dbReference type="CDD" id="cd05797">
    <property type="entry name" value="Ribosomal_L10"/>
    <property type="match status" value="1"/>
</dbReference>
<comment type="function">
    <text evidence="5">Forms part of the ribosomal stalk, playing a central role in the interaction of the ribosome with GTP-bound translation factors.</text>
</comment>
<dbReference type="InterPro" id="IPR002363">
    <property type="entry name" value="Ribosomal_uL10_CS_bac"/>
</dbReference>
<evidence type="ECO:0000256" key="4">
    <source>
        <dbReference type="ARBA" id="ARBA00035202"/>
    </source>
</evidence>
<evidence type="ECO:0000313" key="7">
    <source>
        <dbReference type="Proteomes" id="UP000231487"/>
    </source>
</evidence>
<evidence type="ECO:0000313" key="6">
    <source>
        <dbReference type="EMBL" id="PJA33548.1"/>
    </source>
</evidence>
<comment type="similarity">
    <text evidence="1 5">Belongs to the universal ribosomal protein uL10 family.</text>
</comment>
<dbReference type="PANTHER" id="PTHR11560">
    <property type="entry name" value="39S RIBOSOMAL PROTEIN L10, MITOCHONDRIAL"/>
    <property type="match status" value="1"/>
</dbReference>
<dbReference type="GO" id="GO:0003735">
    <property type="term" value="F:structural constituent of ribosome"/>
    <property type="evidence" value="ECO:0007669"/>
    <property type="project" value="InterPro"/>
</dbReference>
<keyword evidence="3 5" id="KW-0687">Ribonucleoprotein</keyword>
<dbReference type="InterPro" id="IPR001790">
    <property type="entry name" value="Ribosomal_uL10"/>
</dbReference>
<dbReference type="InterPro" id="IPR047865">
    <property type="entry name" value="Ribosomal_uL10_bac_type"/>
</dbReference>
<comment type="subunit">
    <text evidence="5">Part of the ribosomal stalk of the 50S ribosomal subunit. The N-terminus interacts with L11 and the large rRNA to form the base of the stalk. The C-terminus forms an elongated spine to which L12 dimers bind in a sequential fashion forming a multimeric L10(L12)X complex.</text>
</comment>
<organism evidence="6 7">
    <name type="scientific">Candidatus Zambryskibacteria bacterium CG_4_9_14_3_um_filter_40_16</name>
    <dbReference type="NCBI Taxonomy" id="1975111"/>
    <lineage>
        <taxon>Bacteria</taxon>
        <taxon>Candidatus Zambryskiibacteriota</taxon>
    </lineage>
</organism>
<dbReference type="SUPFAM" id="SSF160369">
    <property type="entry name" value="Ribosomal protein L10-like"/>
    <property type="match status" value="1"/>
</dbReference>
<sequence length="163" mass="17892">MAINREKKKEIVEKVKNSLNASKSMVFVNFHGLTVGAVDELRRALRVAKIGYFVAKKNLIGLALDDAKISGERPSFPGELALAYGDDLVAPAREIYEFQKKNPDNIKIVGGIFDGKYMDLVAMNEIAAIPPLPIIHGKFVNIINSPIQRFVIGLSQIAVAKSE</sequence>
<dbReference type="InterPro" id="IPR043141">
    <property type="entry name" value="Ribosomal_uL10-like_sf"/>
</dbReference>
<gene>
    <name evidence="5 6" type="primary">rplJ</name>
    <name evidence="6" type="ORF">CO184_01620</name>
</gene>
<protein>
    <recommendedName>
        <fullName evidence="4 5">Large ribosomal subunit protein uL10</fullName>
    </recommendedName>
</protein>
<dbReference type="Gene3D" id="3.30.70.1730">
    <property type="match status" value="1"/>
</dbReference>
<evidence type="ECO:0000256" key="1">
    <source>
        <dbReference type="ARBA" id="ARBA00008889"/>
    </source>
</evidence>
<keyword evidence="5" id="KW-0699">rRNA-binding</keyword>
<dbReference type="GO" id="GO:0070180">
    <property type="term" value="F:large ribosomal subunit rRNA binding"/>
    <property type="evidence" value="ECO:0007669"/>
    <property type="project" value="UniProtKB-UniRule"/>
</dbReference>
<dbReference type="PROSITE" id="PS01109">
    <property type="entry name" value="RIBOSOMAL_L10"/>
    <property type="match status" value="1"/>
</dbReference>
<dbReference type="GO" id="GO:0006412">
    <property type="term" value="P:translation"/>
    <property type="evidence" value="ECO:0007669"/>
    <property type="project" value="UniProtKB-UniRule"/>
</dbReference>
<dbReference type="HAMAP" id="MF_00362">
    <property type="entry name" value="Ribosomal_uL10"/>
    <property type="match status" value="1"/>
</dbReference>
<name>A0A2M7WU61_9BACT</name>
<dbReference type="Proteomes" id="UP000231487">
    <property type="component" value="Unassembled WGS sequence"/>
</dbReference>
<evidence type="ECO:0000256" key="5">
    <source>
        <dbReference type="HAMAP-Rule" id="MF_00362"/>
    </source>
</evidence>
<dbReference type="NCBIfam" id="NF000955">
    <property type="entry name" value="PRK00099.1-1"/>
    <property type="match status" value="1"/>
</dbReference>
<dbReference type="InterPro" id="IPR022973">
    <property type="entry name" value="Ribosomal_uL10_bac"/>
</dbReference>